<evidence type="ECO:0000313" key="3">
    <source>
        <dbReference type="Proteomes" id="UP000053989"/>
    </source>
</evidence>
<dbReference type="AlphaFoldDB" id="A0A0C3CUJ5"/>
<dbReference type="OrthoDB" id="2711871at2759"/>
<evidence type="ECO:0000313" key="2">
    <source>
        <dbReference type="EMBL" id="KIM52225.1"/>
    </source>
</evidence>
<reference evidence="3" key="2">
    <citation type="submission" date="2015-01" db="EMBL/GenBank/DDBJ databases">
        <title>Evolutionary Origins and Diversification of the Mycorrhizal Mutualists.</title>
        <authorList>
            <consortium name="DOE Joint Genome Institute"/>
            <consortium name="Mycorrhizal Genomics Consortium"/>
            <person name="Kohler A."/>
            <person name="Kuo A."/>
            <person name="Nagy L.G."/>
            <person name="Floudas D."/>
            <person name="Copeland A."/>
            <person name="Barry K.W."/>
            <person name="Cichocki N."/>
            <person name="Veneault-Fourrey C."/>
            <person name="LaButti K."/>
            <person name="Lindquist E.A."/>
            <person name="Lipzen A."/>
            <person name="Lundell T."/>
            <person name="Morin E."/>
            <person name="Murat C."/>
            <person name="Riley R."/>
            <person name="Ohm R."/>
            <person name="Sun H."/>
            <person name="Tunlid A."/>
            <person name="Henrissat B."/>
            <person name="Grigoriev I.V."/>
            <person name="Hibbett D.S."/>
            <person name="Martin F."/>
        </authorList>
    </citation>
    <scope>NUCLEOTIDE SEQUENCE [LARGE SCALE GENOMIC DNA]</scope>
    <source>
        <strain evidence="3">Foug A</strain>
    </source>
</reference>
<accession>A0A0C3CUJ5</accession>
<gene>
    <name evidence="2" type="ORF">SCLCIDRAFT_32797</name>
</gene>
<dbReference type="EMBL" id="KN822218">
    <property type="protein sequence ID" value="KIM52225.1"/>
    <property type="molecule type" value="Genomic_DNA"/>
</dbReference>
<sequence length="210" mass="23639">MRVRVANVPPLIVPTPPHPVFVPATRSQRSNHMQAPSNGLYRNADKENYRETGGRVHRPSEKVRQAVHEREETVQRHDAKAQKAWEHRIRCLLMEEGSENEDEENSDEGQDLDDDGLEEEEGTHFSSHPVPTKLSAAPRQHPLMYSNSKVPKVVGGHIPDLSGEGSFFLSDGENIGLTAHEALSEQQTVQHKKNSESVMPSSKQICHWTY</sequence>
<proteinExistence type="predicted"/>
<dbReference type="InParanoid" id="A0A0C3CUJ5"/>
<feature type="region of interest" description="Disordered" evidence="1">
    <location>
        <begin position="50"/>
        <end position="80"/>
    </location>
</feature>
<feature type="compositionally biased region" description="Acidic residues" evidence="1">
    <location>
        <begin position="96"/>
        <end position="121"/>
    </location>
</feature>
<reference evidence="2 3" key="1">
    <citation type="submission" date="2014-04" db="EMBL/GenBank/DDBJ databases">
        <authorList>
            <consortium name="DOE Joint Genome Institute"/>
            <person name="Kuo A."/>
            <person name="Kohler A."/>
            <person name="Nagy L.G."/>
            <person name="Floudas D."/>
            <person name="Copeland A."/>
            <person name="Barry K.W."/>
            <person name="Cichocki N."/>
            <person name="Veneault-Fourrey C."/>
            <person name="LaButti K."/>
            <person name="Lindquist E.A."/>
            <person name="Lipzen A."/>
            <person name="Lundell T."/>
            <person name="Morin E."/>
            <person name="Murat C."/>
            <person name="Sun H."/>
            <person name="Tunlid A."/>
            <person name="Henrissat B."/>
            <person name="Grigoriev I.V."/>
            <person name="Hibbett D.S."/>
            <person name="Martin F."/>
            <person name="Nordberg H.P."/>
            <person name="Cantor M.N."/>
            <person name="Hua S.X."/>
        </authorList>
    </citation>
    <scope>NUCLEOTIDE SEQUENCE [LARGE SCALE GENOMIC DNA]</scope>
    <source>
        <strain evidence="2 3">Foug A</strain>
    </source>
</reference>
<evidence type="ECO:0000256" key="1">
    <source>
        <dbReference type="SAM" id="MobiDB-lite"/>
    </source>
</evidence>
<name>A0A0C3CUJ5_9AGAM</name>
<dbReference type="HOGENOM" id="CLU_1310758_0_0_1"/>
<feature type="region of interest" description="Disordered" evidence="1">
    <location>
        <begin position="95"/>
        <end position="140"/>
    </location>
</feature>
<keyword evidence="3" id="KW-1185">Reference proteome</keyword>
<organism evidence="2 3">
    <name type="scientific">Scleroderma citrinum Foug A</name>
    <dbReference type="NCBI Taxonomy" id="1036808"/>
    <lineage>
        <taxon>Eukaryota</taxon>
        <taxon>Fungi</taxon>
        <taxon>Dikarya</taxon>
        <taxon>Basidiomycota</taxon>
        <taxon>Agaricomycotina</taxon>
        <taxon>Agaricomycetes</taxon>
        <taxon>Agaricomycetidae</taxon>
        <taxon>Boletales</taxon>
        <taxon>Sclerodermatineae</taxon>
        <taxon>Sclerodermataceae</taxon>
        <taxon>Scleroderma</taxon>
    </lineage>
</organism>
<protein>
    <submittedName>
        <fullName evidence="2">Uncharacterized protein</fullName>
    </submittedName>
</protein>
<dbReference type="Proteomes" id="UP000053989">
    <property type="component" value="Unassembled WGS sequence"/>
</dbReference>